<feature type="domain" description="AB hydrolase-1" evidence="4">
    <location>
        <begin position="20"/>
        <end position="254"/>
    </location>
</feature>
<comment type="pathway">
    <text evidence="3">Quinol/quinone metabolism; menaquinone biosynthesis.</text>
</comment>
<evidence type="ECO:0000256" key="1">
    <source>
        <dbReference type="ARBA" id="ARBA00022428"/>
    </source>
</evidence>
<proteinExistence type="inferred from homology"/>
<comment type="similarity">
    <text evidence="3">Belongs to the AB hydrolase superfamily. MenH family.</text>
</comment>
<dbReference type="HAMAP" id="MF_01660">
    <property type="entry name" value="MenH"/>
    <property type="match status" value="1"/>
</dbReference>
<evidence type="ECO:0000259" key="4">
    <source>
        <dbReference type="Pfam" id="PF00561"/>
    </source>
</evidence>
<dbReference type="InterPro" id="IPR000073">
    <property type="entry name" value="AB_hydrolase_1"/>
</dbReference>
<dbReference type="SUPFAM" id="SSF53474">
    <property type="entry name" value="alpha/beta-Hydrolases"/>
    <property type="match status" value="1"/>
</dbReference>
<dbReference type="Pfam" id="PF00561">
    <property type="entry name" value="Abhydrolase_1"/>
    <property type="match status" value="1"/>
</dbReference>
<keyword evidence="6" id="KW-1185">Reference proteome</keyword>
<dbReference type="GO" id="GO:0070205">
    <property type="term" value="F:2-succinyl-6-hydroxy-2,4-cyclohexadiene-1-carboxylate synthase activity"/>
    <property type="evidence" value="ECO:0007669"/>
    <property type="project" value="UniProtKB-EC"/>
</dbReference>
<dbReference type="EC" id="4.2.99.20" evidence="3"/>
<accession>A0ABU8FL14</accession>
<dbReference type="NCBIfam" id="TIGR03695">
    <property type="entry name" value="menH_SHCHC"/>
    <property type="match status" value="1"/>
</dbReference>
<evidence type="ECO:0000313" key="5">
    <source>
        <dbReference type="EMBL" id="MEI4803193.1"/>
    </source>
</evidence>
<dbReference type="PRINTS" id="PR00111">
    <property type="entry name" value="ABHYDROLASE"/>
</dbReference>
<dbReference type="EMBL" id="JBAWSX010000012">
    <property type="protein sequence ID" value="MEI4803193.1"/>
    <property type="molecule type" value="Genomic_DNA"/>
</dbReference>
<keyword evidence="1 3" id="KW-0474">Menaquinone biosynthesis</keyword>
<name>A0ABU8FL14_9BACI</name>
<dbReference type="PANTHER" id="PTHR42916:SF1">
    <property type="entry name" value="PROTEIN PHYLLO, CHLOROPLASTIC"/>
    <property type="match status" value="1"/>
</dbReference>
<sequence>MKVNVHGISYEYEVIGSGEPLLVLHGFTGSMETWRSFVPVWSEQFQVILVDLIGHGNTESPEEIQHYHIETVAAHLIAVLDHLQIEKAHLLGYSMGGRLALTLACLYPKRVSSLLLENCTAGLTAEEERKERRQKDEQLADKIEREGVAAFVEKWENIPLFAMQKKLPLHVQARVREERLANHPRGLANSLRGMGTGAQPSWWNELEHLQMPVLLMSGEYDEKFFHILTKMKKQIPHAEFVQIIGSGHAIHVEQPQKFDTIVRGFLQNIKGGRNK</sequence>
<dbReference type="Proteomes" id="UP001372526">
    <property type="component" value="Unassembled WGS sequence"/>
</dbReference>
<comment type="pathway">
    <text evidence="3">Quinol/quinone metabolism; 1,4-dihydroxy-2-naphthoate biosynthesis; 1,4-dihydroxy-2-naphthoate from chorismate: step 3/7.</text>
</comment>
<dbReference type="Gene3D" id="3.40.50.1820">
    <property type="entry name" value="alpha/beta hydrolase"/>
    <property type="match status" value="1"/>
</dbReference>
<dbReference type="InterPro" id="IPR029058">
    <property type="entry name" value="AB_hydrolase_fold"/>
</dbReference>
<dbReference type="PANTHER" id="PTHR42916">
    <property type="entry name" value="2-SUCCINYL-5-ENOLPYRUVYL-6-HYDROXY-3-CYCLOHEXENE-1-CARBOXYLATE SYNTHASE"/>
    <property type="match status" value="1"/>
</dbReference>
<evidence type="ECO:0000256" key="2">
    <source>
        <dbReference type="ARBA" id="ARBA00023239"/>
    </source>
</evidence>
<comment type="function">
    <text evidence="3">Catalyzes a proton abstraction reaction that results in 2,5-elimination of pyruvate from 2-succinyl-5-enolpyruvyl-6-hydroxy-3-cyclohexene-1-carboxylate (SEPHCHC) and the formation of 2-succinyl-6-hydroxy-2,4-cyclohexadiene-1-carboxylate (SHCHC).</text>
</comment>
<keyword evidence="2 3" id="KW-0456">Lyase</keyword>
<protein>
    <recommendedName>
        <fullName evidence="3">Putative 2-succinyl-6-hydroxy-2,4-cyclohexadiene-1-carboxylate synthase</fullName>
        <shortName evidence="3">SHCHC synthase</shortName>
        <ecNumber evidence="3">4.2.99.20</ecNumber>
    </recommendedName>
</protein>
<comment type="caution">
    <text evidence="5">The sequence shown here is derived from an EMBL/GenBank/DDBJ whole genome shotgun (WGS) entry which is preliminary data.</text>
</comment>
<dbReference type="InterPro" id="IPR022485">
    <property type="entry name" value="SHCHC_synthase_MenH"/>
</dbReference>
<gene>
    <name evidence="3 5" type="primary">menH</name>
    <name evidence="5" type="ORF">WAZ07_18220</name>
</gene>
<evidence type="ECO:0000256" key="3">
    <source>
        <dbReference type="HAMAP-Rule" id="MF_01660"/>
    </source>
</evidence>
<comment type="catalytic activity">
    <reaction evidence="3">
        <text>5-enolpyruvoyl-6-hydroxy-2-succinyl-cyclohex-3-ene-1-carboxylate = (1R,6R)-6-hydroxy-2-succinyl-cyclohexa-2,4-diene-1-carboxylate + pyruvate</text>
        <dbReference type="Rhea" id="RHEA:25597"/>
        <dbReference type="ChEBI" id="CHEBI:15361"/>
        <dbReference type="ChEBI" id="CHEBI:58689"/>
        <dbReference type="ChEBI" id="CHEBI:58818"/>
        <dbReference type="EC" id="4.2.99.20"/>
    </reaction>
</comment>
<organism evidence="5 6">
    <name type="scientific">Bacillus bruguierae</name>
    <dbReference type="NCBI Taxonomy" id="3127667"/>
    <lineage>
        <taxon>Bacteria</taxon>
        <taxon>Bacillati</taxon>
        <taxon>Bacillota</taxon>
        <taxon>Bacilli</taxon>
        <taxon>Bacillales</taxon>
        <taxon>Bacillaceae</taxon>
        <taxon>Bacillus</taxon>
    </lineage>
</organism>
<reference evidence="5 6" key="1">
    <citation type="submission" date="2024-01" db="EMBL/GenBank/DDBJ databases">
        <title>Seven novel Bacillus-like species.</title>
        <authorList>
            <person name="Liu G."/>
        </authorList>
    </citation>
    <scope>NUCLEOTIDE SEQUENCE [LARGE SCALE GENOMIC DNA]</scope>
    <source>
        <strain evidence="5 6">FJAT-51639</strain>
    </source>
</reference>
<comment type="subunit">
    <text evidence="3">Monomer.</text>
</comment>
<evidence type="ECO:0000313" key="6">
    <source>
        <dbReference type="Proteomes" id="UP001372526"/>
    </source>
</evidence>
<dbReference type="RefSeq" id="WP_336473572.1">
    <property type="nucleotide sequence ID" value="NZ_JBAWSX010000012.1"/>
</dbReference>